<accession>A0ABP0EHS2</accession>
<keyword evidence="1" id="KW-0433">Leucine-rich repeat</keyword>
<evidence type="ECO:0000313" key="5">
    <source>
        <dbReference type="Proteomes" id="UP001497600"/>
    </source>
</evidence>
<dbReference type="SMART" id="SM00369">
    <property type="entry name" value="LRR_TYP"/>
    <property type="match status" value="4"/>
</dbReference>
<keyword evidence="2" id="KW-0677">Repeat</keyword>
<dbReference type="PROSITE" id="PS51450">
    <property type="entry name" value="LRR"/>
    <property type="match status" value="5"/>
</dbReference>
<sequence>MLPDDILAHVLSFVPPNQLYDKFIRPYKSLDHQIQKLAYTCIFQYPIVVKNRAQKELESQRFGPSSEGFTAFELDDFQHGYSVLVSLMRNNIAKSVDMLFPPEVTLSFVVMSHSDIEIDQFSKLLEVLAFDNYYQDAIPKINVTIWYNVAPGVLDRGIRNHNKILQRIQSLGRKMNKISITNRARPIQERSRQSKSQSQSPPPLHILYPLGFSNLTTIHLVNNGIQGSFKQDLRNTTPHLQILDIRSNNVTSLRELSLPKSLLEFLISSNTLTSLSGPNWHELIHLHTLDASINAIATLDDVRVLPIALKHLKLDYNSIHDISRVHLPRQLETLSLSKNNNLNIFEDFGISSDLLPNSLLEIYLDGNNIKSLPQDLFENCNKLMILSLAENGIDDPDDLGSLPDSLQELILDDNEIDYLDWDNILTPNLNVLSMSSTGLISLEGVTLPPTLKKFNLSGNQISSLDGIQFPIGLETLKLNHNKLSQFQFQFQTNLTTLDLSYNNVVDVNDLELPDSLESLTLAGLMLGSIDNKLLSKLPKGLRDLDISDIGETGILNCDFDQFNQLERLYLDNNRITSIDVQTKFPQTLKHLSMDSNLIGFDALYKEFPKNLYYLSVNRTHDNQRLILQNDV</sequence>
<protein>
    <recommendedName>
        <fullName evidence="6">F-box domain-containing protein</fullName>
    </recommendedName>
</protein>
<dbReference type="EMBL" id="OZ004258">
    <property type="protein sequence ID" value="CAK7911106.1"/>
    <property type="molecule type" value="Genomic_DNA"/>
</dbReference>
<dbReference type="PANTHER" id="PTHR45712">
    <property type="entry name" value="AGAP008170-PA"/>
    <property type="match status" value="1"/>
</dbReference>
<dbReference type="SMART" id="SM00364">
    <property type="entry name" value="LRR_BAC"/>
    <property type="match status" value="5"/>
</dbReference>
<evidence type="ECO:0000256" key="2">
    <source>
        <dbReference type="ARBA" id="ARBA00022737"/>
    </source>
</evidence>
<keyword evidence="5" id="KW-1185">Reference proteome</keyword>
<dbReference type="SUPFAM" id="SSF52058">
    <property type="entry name" value="L domain-like"/>
    <property type="match status" value="1"/>
</dbReference>
<gene>
    <name evidence="4" type="ORF">CAAN4_F00914</name>
</gene>
<evidence type="ECO:0008006" key="6">
    <source>
        <dbReference type="Google" id="ProtNLM"/>
    </source>
</evidence>
<feature type="region of interest" description="Disordered" evidence="3">
    <location>
        <begin position="182"/>
        <end position="203"/>
    </location>
</feature>
<dbReference type="InterPro" id="IPR001611">
    <property type="entry name" value="Leu-rich_rpt"/>
</dbReference>
<evidence type="ECO:0000256" key="3">
    <source>
        <dbReference type="SAM" id="MobiDB-lite"/>
    </source>
</evidence>
<name>A0ABP0EHS2_9ASCO</name>
<dbReference type="InterPro" id="IPR032675">
    <property type="entry name" value="LRR_dom_sf"/>
</dbReference>
<dbReference type="InterPro" id="IPR050333">
    <property type="entry name" value="SLRP"/>
</dbReference>
<organism evidence="4 5">
    <name type="scientific">[Candida] anglica</name>
    <dbReference type="NCBI Taxonomy" id="148631"/>
    <lineage>
        <taxon>Eukaryota</taxon>
        <taxon>Fungi</taxon>
        <taxon>Dikarya</taxon>
        <taxon>Ascomycota</taxon>
        <taxon>Saccharomycotina</taxon>
        <taxon>Pichiomycetes</taxon>
        <taxon>Debaryomycetaceae</taxon>
        <taxon>Kurtzmaniella</taxon>
    </lineage>
</organism>
<dbReference type="Pfam" id="PF13855">
    <property type="entry name" value="LRR_8"/>
    <property type="match status" value="1"/>
</dbReference>
<evidence type="ECO:0000256" key="1">
    <source>
        <dbReference type="ARBA" id="ARBA00022614"/>
    </source>
</evidence>
<dbReference type="Proteomes" id="UP001497600">
    <property type="component" value="Chromosome F"/>
</dbReference>
<dbReference type="InterPro" id="IPR003591">
    <property type="entry name" value="Leu-rich_rpt_typical-subtyp"/>
</dbReference>
<reference evidence="4 5" key="1">
    <citation type="submission" date="2024-01" db="EMBL/GenBank/DDBJ databases">
        <authorList>
            <consortium name="Genoscope - CEA"/>
            <person name="William W."/>
        </authorList>
    </citation>
    <scope>NUCLEOTIDE SEQUENCE [LARGE SCALE GENOMIC DNA]</scope>
    <source>
        <strain evidence="4 5">29B2s-10</strain>
    </source>
</reference>
<proteinExistence type="predicted"/>
<evidence type="ECO:0000313" key="4">
    <source>
        <dbReference type="EMBL" id="CAK7911106.1"/>
    </source>
</evidence>
<dbReference type="Gene3D" id="3.80.10.10">
    <property type="entry name" value="Ribonuclease Inhibitor"/>
    <property type="match status" value="3"/>
</dbReference>
<dbReference type="PANTHER" id="PTHR45712:SF22">
    <property type="entry name" value="INSULIN-LIKE GROWTH FACTOR-BINDING PROTEIN COMPLEX ACID LABILE SUBUNIT"/>
    <property type="match status" value="1"/>
</dbReference>